<dbReference type="Pfam" id="PF07274">
    <property type="entry name" value="DUF1440"/>
    <property type="match status" value="1"/>
</dbReference>
<organism evidence="2 3">
    <name type="scientific">Edaphobacter modestus</name>
    <dbReference type="NCBI Taxonomy" id="388466"/>
    <lineage>
        <taxon>Bacteria</taxon>
        <taxon>Pseudomonadati</taxon>
        <taxon>Acidobacteriota</taxon>
        <taxon>Terriglobia</taxon>
        <taxon>Terriglobales</taxon>
        <taxon>Acidobacteriaceae</taxon>
        <taxon>Edaphobacter</taxon>
    </lineage>
</organism>
<dbReference type="EMBL" id="SHKW01000001">
    <property type="protein sequence ID" value="RZU43216.1"/>
    <property type="molecule type" value="Genomic_DNA"/>
</dbReference>
<evidence type="ECO:0000313" key="2">
    <source>
        <dbReference type="EMBL" id="RZU43216.1"/>
    </source>
</evidence>
<name>A0A4V2G526_9BACT</name>
<comment type="caution">
    <text evidence="2">The sequence shown here is derived from an EMBL/GenBank/DDBJ whole genome shotgun (WGS) entry which is preliminary data.</text>
</comment>
<gene>
    <name evidence="2" type="ORF">BDD14_4850</name>
</gene>
<evidence type="ECO:0000313" key="3">
    <source>
        <dbReference type="Proteomes" id="UP000292958"/>
    </source>
</evidence>
<feature type="compositionally biased region" description="Basic and acidic residues" evidence="1">
    <location>
        <begin position="60"/>
        <end position="71"/>
    </location>
</feature>
<dbReference type="Proteomes" id="UP000292958">
    <property type="component" value="Unassembled WGS sequence"/>
</dbReference>
<reference evidence="2 3" key="1">
    <citation type="submission" date="2019-02" db="EMBL/GenBank/DDBJ databases">
        <title>Genomic Encyclopedia of Archaeal and Bacterial Type Strains, Phase II (KMG-II): from individual species to whole genera.</title>
        <authorList>
            <person name="Goeker M."/>
        </authorList>
    </citation>
    <scope>NUCLEOTIDE SEQUENCE [LARGE SCALE GENOMIC DNA]</scope>
    <source>
        <strain evidence="2 3">DSM 18101</strain>
    </source>
</reference>
<keyword evidence="3" id="KW-1185">Reference proteome</keyword>
<evidence type="ECO:0000256" key="1">
    <source>
        <dbReference type="SAM" id="MobiDB-lite"/>
    </source>
</evidence>
<protein>
    <submittedName>
        <fullName evidence="2">Putative membrane protein YagU involved in acid resistance</fullName>
    </submittedName>
</protein>
<accession>A0A4V2G526</accession>
<dbReference type="AlphaFoldDB" id="A0A4V2G526"/>
<dbReference type="InterPro" id="IPR009898">
    <property type="entry name" value="DUF1440"/>
</dbReference>
<sequence>MIQRIFRRRHHPNVFRGVVTGITAGIAATLIMDQFLKLTSAGQKAAEKQVRLAHHESKEAIERDQRQKEEEAAQQEGSTEKVARKIASVAGKELPQQDKKKAGQAVHYAFGTLMGAVYGVTAELVPEVTTGGGTAYGTLLFLAADEVAVPAFQLSPSPAQTPAPDHLQHWAAHVVYGGSLELVRSLLRRFM</sequence>
<dbReference type="OrthoDB" id="67403at2"/>
<feature type="region of interest" description="Disordered" evidence="1">
    <location>
        <begin position="60"/>
        <end position="82"/>
    </location>
</feature>
<dbReference type="RefSeq" id="WP_130421606.1">
    <property type="nucleotide sequence ID" value="NZ_SHKW01000001.1"/>
</dbReference>
<proteinExistence type="predicted"/>